<comment type="caution">
    <text evidence="1">The sequence shown here is derived from an EMBL/GenBank/DDBJ whole genome shotgun (WGS) entry which is preliminary data.</text>
</comment>
<name>A0A1S1HVB1_PROST</name>
<evidence type="ECO:0000313" key="1">
    <source>
        <dbReference type="EMBL" id="OHT25822.1"/>
    </source>
</evidence>
<accession>A0A1S1HVB1</accession>
<proteinExistence type="predicted"/>
<evidence type="ECO:0000313" key="2">
    <source>
        <dbReference type="Proteomes" id="UP000179588"/>
    </source>
</evidence>
<sequence length="373" mass="41070">MPNTSTATLPVFRPGTHTAMDGRKVTFTLEDCLDLAASYDPTLMETPFVIGHPKLTAPSYGWANRFEVRDGLVYAEPKQVVPEFAEAFNKGMYKKRSLSIYLPDSPGNPKPGHFYPRHIGFLGATPPAVKGLPDVSFSEGSGDLAPVEFALPWEVASLVDSLRALRDYLIEKESLEKANQVLPQWHIDDLAAAIANSRMDDAVQPISYSEGDKMKTTEPAPPTDFAEREAKIQARENALKAREQQLKDDEAQRHRQEVTDFANGLVKDGKLLPTHKNRVVEIFMNLPNEAVSFADGSATVNETPEALLRDVLQSRPAFLDFSEKSATDGAEPLDFADSQAMANAAQDYIAEQKRNGRDVSVTQAMAHIKGAKK</sequence>
<reference evidence="1 2" key="1">
    <citation type="submission" date="2016-03" db="EMBL/GenBank/DDBJ databases">
        <title>Genome sequence of Providencia stuartii strain, isolated from the salivary glands of larval Lucilia sericata.</title>
        <authorList>
            <person name="Yuan Y."/>
            <person name="Zhang Y."/>
            <person name="Fu S."/>
            <person name="Crippen T.L."/>
            <person name="Visi D."/>
            <person name="Benbow M.E."/>
            <person name="Allen M."/>
            <person name="Tomberlin J.K."/>
            <person name="Sze S.-H."/>
            <person name="Tarone A.M."/>
        </authorList>
    </citation>
    <scope>NUCLEOTIDE SEQUENCE [LARGE SCALE GENOMIC DNA]</scope>
    <source>
        <strain evidence="1 2">Crippen</strain>
    </source>
</reference>
<organism evidence="1 2">
    <name type="scientific">Providencia stuartii</name>
    <dbReference type="NCBI Taxonomy" id="588"/>
    <lineage>
        <taxon>Bacteria</taxon>
        <taxon>Pseudomonadati</taxon>
        <taxon>Pseudomonadota</taxon>
        <taxon>Gammaproteobacteria</taxon>
        <taxon>Enterobacterales</taxon>
        <taxon>Morganellaceae</taxon>
        <taxon>Providencia</taxon>
    </lineage>
</organism>
<dbReference type="Proteomes" id="UP000179588">
    <property type="component" value="Unassembled WGS sequence"/>
</dbReference>
<gene>
    <name evidence="1" type="ORF">A3Q29_00185</name>
</gene>
<evidence type="ECO:0008006" key="3">
    <source>
        <dbReference type="Google" id="ProtNLM"/>
    </source>
</evidence>
<dbReference type="EMBL" id="LVIE01000001">
    <property type="protein sequence ID" value="OHT25822.1"/>
    <property type="molecule type" value="Genomic_DNA"/>
</dbReference>
<dbReference type="AlphaFoldDB" id="A0A1S1HVB1"/>
<protein>
    <recommendedName>
        <fullName evidence="3">Peptidase</fullName>
    </recommendedName>
</protein>
<keyword evidence="2" id="KW-1185">Reference proteome</keyword>